<comment type="caution">
    <text evidence="2">The sequence shown here is derived from an EMBL/GenBank/DDBJ whole genome shotgun (WGS) entry which is preliminary data.</text>
</comment>
<name>A0A495ITY9_9SPHI</name>
<dbReference type="Proteomes" id="UP000268007">
    <property type="component" value="Unassembled WGS sequence"/>
</dbReference>
<dbReference type="InterPro" id="IPR009045">
    <property type="entry name" value="Zn_M74/Hedgehog-like"/>
</dbReference>
<keyword evidence="2" id="KW-0121">Carboxypeptidase</keyword>
<proteinExistence type="predicted"/>
<accession>A0A495ITY9</accession>
<gene>
    <name evidence="2" type="ORF">BDD43_0131</name>
</gene>
<feature type="domain" description="Peptidase M15C" evidence="1">
    <location>
        <begin position="191"/>
        <end position="262"/>
    </location>
</feature>
<dbReference type="SUPFAM" id="SSF55166">
    <property type="entry name" value="Hedgehog/DD-peptidase"/>
    <property type="match status" value="1"/>
</dbReference>
<protein>
    <submittedName>
        <fullName evidence="2">D-alanyl-D-alanine carboxypeptidase-like protein</fullName>
    </submittedName>
</protein>
<dbReference type="RefSeq" id="WP_211339639.1">
    <property type="nucleotide sequence ID" value="NZ_RBKU01000001.1"/>
</dbReference>
<dbReference type="AlphaFoldDB" id="A0A495ITY9"/>
<sequence length="270" mass="31505">MVRMLLLLCLCNYNPTLKGGEIKANKTVVHQNTDTIPKAAKALITCYGNAIAGYADNYIIFKDKSKLIWDDGIKNKSFQQILDKPDLKDMFTQHYLKGTPTMHPAKNYDPGRIRNEALFLKIYGNTEQQVRKHLTTINWCPKLVGQQIRVTTVNNIDKKLIQVSKELDEHPELKKYLTNIGGTFAWRNIKGTSRHSMHSFGMTIDINTKYSNYWEWECKCTTEDTAVKYKNKIPQIIIDIFEKYGFIWGGKWYHFDTMHFEYRPELLQQP</sequence>
<evidence type="ECO:0000259" key="1">
    <source>
        <dbReference type="Pfam" id="PF13539"/>
    </source>
</evidence>
<evidence type="ECO:0000313" key="3">
    <source>
        <dbReference type="Proteomes" id="UP000268007"/>
    </source>
</evidence>
<keyword evidence="2" id="KW-0378">Hydrolase</keyword>
<evidence type="ECO:0000313" key="2">
    <source>
        <dbReference type="EMBL" id="RKR80042.1"/>
    </source>
</evidence>
<keyword evidence="3" id="KW-1185">Reference proteome</keyword>
<reference evidence="2 3" key="1">
    <citation type="submission" date="2018-10" db="EMBL/GenBank/DDBJ databases">
        <title>Genomic Encyclopedia of Archaeal and Bacterial Type Strains, Phase II (KMG-II): from individual species to whole genera.</title>
        <authorList>
            <person name="Goeker M."/>
        </authorList>
    </citation>
    <scope>NUCLEOTIDE SEQUENCE [LARGE SCALE GENOMIC DNA]</scope>
    <source>
        <strain evidence="2 3">DSM 18602</strain>
    </source>
</reference>
<dbReference type="InterPro" id="IPR039561">
    <property type="entry name" value="Peptidase_M15C"/>
</dbReference>
<dbReference type="EMBL" id="RBKU01000001">
    <property type="protein sequence ID" value="RKR80042.1"/>
    <property type="molecule type" value="Genomic_DNA"/>
</dbReference>
<dbReference type="Gene3D" id="3.30.1380.10">
    <property type="match status" value="1"/>
</dbReference>
<dbReference type="Pfam" id="PF13539">
    <property type="entry name" value="Peptidase_M15_4"/>
    <property type="match status" value="1"/>
</dbReference>
<dbReference type="GO" id="GO:0004180">
    <property type="term" value="F:carboxypeptidase activity"/>
    <property type="evidence" value="ECO:0007669"/>
    <property type="project" value="UniProtKB-KW"/>
</dbReference>
<keyword evidence="2" id="KW-0645">Protease</keyword>
<organism evidence="2 3">
    <name type="scientific">Mucilaginibacter gracilis</name>
    <dbReference type="NCBI Taxonomy" id="423350"/>
    <lineage>
        <taxon>Bacteria</taxon>
        <taxon>Pseudomonadati</taxon>
        <taxon>Bacteroidota</taxon>
        <taxon>Sphingobacteriia</taxon>
        <taxon>Sphingobacteriales</taxon>
        <taxon>Sphingobacteriaceae</taxon>
        <taxon>Mucilaginibacter</taxon>
    </lineage>
</organism>